<proteinExistence type="predicted"/>
<evidence type="ECO:0000313" key="1">
    <source>
        <dbReference type="EMBL" id="KKN01450.1"/>
    </source>
</evidence>
<gene>
    <name evidence="1" type="ORF">LCGC14_1127760</name>
</gene>
<dbReference type="EMBL" id="LAZR01005260">
    <property type="protein sequence ID" value="KKN01450.1"/>
    <property type="molecule type" value="Genomic_DNA"/>
</dbReference>
<comment type="caution">
    <text evidence="1">The sequence shown here is derived from an EMBL/GenBank/DDBJ whole genome shotgun (WGS) entry which is preliminary data.</text>
</comment>
<sequence length="78" mass="8858">MDTHTFTKAQSNELAVAAKVLLNSGVLDEDEEKSGKSLVRQFSGRPNVGELYMHIYTNEESEIFLQKLIEGIWADREE</sequence>
<protein>
    <submittedName>
        <fullName evidence="1">Uncharacterized protein</fullName>
    </submittedName>
</protein>
<organism evidence="1">
    <name type="scientific">marine sediment metagenome</name>
    <dbReference type="NCBI Taxonomy" id="412755"/>
    <lineage>
        <taxon>unclassified sequences</taxon>
        <taxon>metagenomes</taxon>
        <taxon>ecological metagenomes</taxon>
    </lineage>
</organism>
<dbReference type="AlphaFoldDB" id="A0A0F9M254"/>
<accession>A0A0F9M254</accession>
<name>A0A0F9M254_9ZZZZ</name>
<reference evidence="1" key="1">
    <citation type="journal article" date="2015" name="Nature">
        <title>Complex archaea that bridge the gap between prokaryotes and eukaryotes.</title>
        <authorList>
            <person name="Spang A."/>
            <person name="Saw J.H."/>
            <person name="Jorgensen S.L."/>
            <person name="Zaremba-Niedzwiedzka K."/>
            <person name="Martijn J."/>
            <person name="Lind A.E."/>
            <person name="van Eijk R."/>
            <person name="Schleper C."/>
            <person name="Guy L."/>
            <person name="Ettema T.J."/>
        </authorList>
    </citation>
    <scope>NUCLEOTIDE SEQUENCE</scope>
</reference>